<dbReference type="Proteomes" id="UP000596661">
    <property type="component" value="Unassembled WGS sequence"/>
</dbReference>
<reference evidence="1" key="1">
    <citation type="submission" date="2021-03" db="UniProtKB">
        <authorList>
            <consortium name="EnsemblPlants"/>
        </authorList>
    </citation>
    <scope>IDENTIFICATION</scope>
</reference>
<dbReference type="Gramene" id="evm.model.ctgX4.3">
    <property type="protein sequence ID" value="cds.evm.model.ctgX4.3"/>
    <property type="gene ID" value="evm.TU.ctgX4.3"/>
</dbReference>
<evidence type="ECO:0000313" key="2">
    <source>
        <dbReference type="Proteomes" id="UP000596661"/>
    </source>
</evidence>
<protein>
    <submittedName>
        <fullName evidence="1">Uncharacterized protein</fullName>
    </submittedName>
</protein>
<proteinExistence type="predicted"/>
<organism evidence="1 2">
    <name type="scientific">Cannabis sativa</name>
    <name type="common">Hemp</name>
    <name type="synonym">Marijuana</name>
    <dbReference type="NCBI Taxonomy" id="3483"/>
    <lineage>
        <taxon>Eukaryota</taxon>
        <taxon>Viridiplantae</taxon>
        <taxon>Streptophyta</taxon>
        <taxon>Embryophyta</taxon>
        <taxon>Tracheophyta</taxon>
        <taxon>Spermatophyta</taxon>
        <taxon>Magnoliopsida</taxon>
        <taxon>eudicotyledons</taxon>
        <taxon>Gunneridae</taxon>
        <taxon>Pentapetalae</taxon>
        <taxon>rosids</taxon>
        <taxon>fabids</taxon>
        <taxon>Rosales</taxon>
        <taxon>Cannabaceae</taxon>
        <taxon>Cannabis</taxon>
    </lineage>
</organism>
<name>A0A803QSD1_CANSA</name>
<keyword evidence="2" id="KW-1185">Reference proteome</keyword>
<accession>A0A803QSD1</accession>
<sequence length="62" mass="6982">QTCTIPQDIEFIMGRLANITLQSTLLERIKEAQYQDLDLVKSRDKIVAGKINNFTVDSNGTL</sequence>
<dbReference type="EnsemblPlants" id="evm.model.ctgX4.3">
    <property type="protein sequence ID" value="cds.evm.model.ctgX4.3"/>
    <property type="gene ID" value="evm.TU.ctgX4.3"/>
</dbReference>
<dbReference type="AlphaFoldDB" id="A0A803QSD1"/>
<evidence type="ECO:0000313" key="1">
    <source>
        <dbReference type="EnsemblPlants" id="cds.evm.model.ctgX4.3"/>
    </source>
</evidence>